<proteinExistence type="predicted"/>
<keyword evidence="1" id="KW-0732">Signal</keyword>
<name>A0A451AXI5_9GAMM</name>
<dbReference type="AlphaFoldDB" id="A0A451AXI5"/>
<organism evidence="4">
    <name type="scientific">Candidatus Kentrum sp. UNK</name>
    <dbReference type="NCBI Taxonomy" id="2126344"/>
    <lineage>
        <taxon>Bacteria</taxon>
        <taxon>Pseudomonadati</taxon>
        <taxon>Pseudomonadota</taxon>
        <taxon>Gammaproteobacteria</taxon>
        <taxon>Candidatus Kentrum</taxon>
    </lineage>
</organism>
<dbReference type="PANTHER" id="PTHR32060:SF30">
    <property type="entry name" value="CARBOXY-TERMINAL PROCESSING PROTEASE CTPA"/>
    <property type="match status" value="1"/>
</dbReference>
<keyword evidence="4" id="KW-0378">Hydrolase</keyword>
<dbReference type="EMBL" id="CAADGD010000033">
    <property type="protein sequence ID" value="VFK70597.1"/>
    <property type="molecule type" value="Genomic_DNA"/>
</dbReference>
<dbReference type="GO" id="GO:0008236">
    <property type="term" value="F:serine-type peptidase activity"/>
    <property type="evidence" value="ECO:0007669"/>
    <property type="project" value="InterPro"/>
</dbReference>
<feature type="chain" id="PRO_5033432873" evidence="1">
    <location>
        <begin position="20"/>
        <end position="459"/>
    </location>
</feature>
<dbReference type="Gene3D" id="3.90.226.10">
    <property type="entry name" value="2-enoyl-CoA Hydratase, Chain A, domain 1"/>
    <property type="match status" value="1"/>
</dbReference>
<evidence type="ECO:0000259" key="2">
    <source>
        <dbReference type="SMART" id="SM00245"/>
    </source>
</evidence>
<accession>A0A451AXI5</accession>
<keyword evidence="4" id="KW-0645">Protease</keyword>
<gene>
    <name evidence="3" type="ORF">BECKUNK1418G_GA0071005_10744</name>
    <name evidence="4" type="ORF">BECKUNK1418H_GA0071006_103316</name>
</gene>
<dbReference type="PANTHER" id="PTHR32060">
    <property type="entry name" value="TAIL-SPECIFIC PROTEASE"/>
    <property type="match status" value="1"/>
</dbReference>
<feature type="domain" description="Tail specific protease" evidence="2">
    <location>
        <begin position="143"/>
        <end position="344"/>
    </location>
</feature>
<evidence type="ECO:0000313" key="3">
    <source>
        <dbReference type="EMBL" id="VFK65956.1"/>
    </source>
</evidence>
<dbReference type="Gene3D" id="2.30.42.10">
    <property type="match status" value="1"/>
</dbReference>
<dbReference type="InterPro" id="IPR005151">
    <property type="entry name" value="Tail-specific_protease"/>
</dbReference>
<dbReference type="GO" id="GO:0004175">
    <property type="term" value="F:endopeptidase activity"/>
    <property type="evidence" value="ECO:0007669"/>
    <property type="project" value="TreeGrafter"/>
</dbReference>
<dbReference type="CDD" id="cd06567">
    <property type="entry name" value="Peptidase_S41"/>
    <property type="match status" value="1"/>
</dbReference>
<evidence type="ECO:0000256" key="1">
    <source>
        <dbReference type="SAM" id="SignalP"/>
    </source>
</evidence>
<dbReference type="GO" id="GO:0006508">
    <property type="term" value="P:proteolysis"/>
    <property type="evidence" value="ECO:0007669"/>
    <property type="project" value="UniProtKB-KW"/>
</dbReference>
<feature type="signal peptide" evidence="1">
    <location>
        <begin position="1"/>
        <end position="19"/>
    </location>
</feature>
<dbReference type="Pfam" id="PF03572">
    <property type="entry name" value="Peptidase_S41"/>
    <property type="match status" value="1"/>
</dbReference>
<dbReference type="InterPro" id="IPR029045">
    <property type="entry name" value="ClpP/crotonase-like_dom_sf"/>
</dbReference>
<dbReference type="EMBL" id="CAADFZ010000074">
    <property type="protein sequence ID" value="VFK65956.1"/>
    <property type="molecule type" value="Genomic_DNA"/>
</dbReference>
<reference evidence="4" key="1">
    <citation type="submission" date="2019-02" db="EMBL/GenBank/DDBJ databases">
        <authorList>
            <person name="Gruber-Vodicka R. H."/>
            <person name="Seah K. B. B."/>
        </authorList>
    </citation>
    <scope>NUCLEOTIDE SEQUENCE</scope>
    <source>
        <strain evidence="4">BECK_BY19</strain>
        <strain evidence="3">BECK_BY8</strain>
    </source>
</reference>
<sequence length="459" mass="51566">MYFKALIIGAILGMCAIHAQSENENPIGSNIADLIARHHYRHPNLQDVIRLQLDEINDFLASLDPYSKLLTEEEYSRSRQQKRTVLLGLGLQVLGRDGVHIGIPFRDGPAFSPDEFDDARFLLRIDGQPVTRATLAVDPLESIKPVRIDVAKDFLDSFSSRFITPAYYMRPSVEFLTFDATRVIRIYEFRKNDTAEQVRDFLTEFNPKRGDLILDLRFCPGGSLLEALDVVSLFLPEDAPMITLEDSNGVIDSYSAVPPLHLKDRPIPILVSRYTASSAEVAALVLRGHDRAAIIGEPTKGKCLTQRNFEISDDSTLRLSVAEVFNHKHSSCQGAGVAPDYVFNELETLDTRYLVRSVSRIREGNRYFVCQSNGFDDEDVAHARLLTMQYALPEKKLKYSLLYEPVKKKWHPCTGPEDTMQKATLSAENLSSQLGIPYLVVMKPWFLVNDATTGPGPSD</sequence>
<dbReference type="Gene3D" id="3.30.750.44">
    <property type="match status" value="1"/>
</dbReference>
<evidence type="ECO:0000313" key="4">
    <source>
        <dbReference type="EMBL" id="VFK70597.1"/>
    </source>
</evidence>
<dbReference type="InterPro" id="IPR036034">
    <property type="entry name" value="PDZ_sf"/>
</dbReference>
<protein>
    <submittedName>
        <fullName evidence="4">Carboxyl-terminal processing protease</fullName>
    </submittedName>
</protein>
<dbReference type="SUPFAM" id="SSF52096">
    <property type="entry name" value="ClpP/crotonase"/>
    <property type="match status" value="1"/>
</dbReference>
<dbReference type="SMART" id="SM00245">
    <property type="entry name" value="TSPc"/>
    <property type="match status" value="1"/>
</dbReference>